<dbReference type="AlphaFoldDB" id="L1JFE9"/>
<dbReference type="KEGG" id="gtt:GUITHDRAFT_137817"/>
<dbReference type="HOGENOM" id="CLU_573008_0_0_1"/>
<keyword evidence="1" id="KW-0472">Membrane</keyword>
<sequence>MFVYVTNTSTTFTSADECNYWPGECCGCDYCYKKQYCKQPLTGRYVWFWSYVGGDNNNLFEINELSIEGGCTGCPLHSTSISRLGSLSLFSSSAALLRLPTYLALVAVVALQLQRGKKHESFEQAKAQLEIEVVCIASTSVVALPLLALSPFVVLPLIALLLRGVAFLTVYKNCTCDVGYVGINNTNFTNQDFGRCLDICPANSTRRNGTDGCKCFEGHISKRALTLTNYAGGPCVQQSCQAICGNCQNNQSTGGCNCLAGYGYNENNGTCDLCPLGYHSINVANSDQVSDKGCVSCPVTTYGTPVSAVENTCTDCPSDSFAAPGSVSCTKCSSVCVNCSRLPSSHPLTGNFTTDCNCSTYFAYFASSSSCQRCAAGWEAYYTQKTGTITGSAYCTKCPDGTISKLPGSSFDKCLPCDSNSYCASGLETACPEYSSSPAGSANLFNCSCIQGYYRRDPLLCAICPKGLHCPDTCSVV</sequence>
<reference evidence="4" key="2">
    <citation type="submission" date="2012-11" db="EMBL/GenBank/DDBJ databases">
        <authorList>
            <person name="Kuo A."/>
            <person name="Curtis B.A."/>
            <person name="Tanifuji G."/>
            <person name="Burki F."/>
            <person name="Gruber A."/>
            <person name="Irimia M."/>
            <person name="Maruyama S."/>
            <person name="Arias M.C."/>
            <person name="Ball S.G."/>
            <person name="Gile G.H."/>
            <person name="Hirakawa Y."/>
            <person name="Hopkins J.F."/>
            <person name="Rensing S.A."/>
            <person name="Schmutz J."/>
            <person name="Symeonidi A."/>
            <person name="Elias M."/>
            <person name="Eveleigh R.J."/>
            <person name="Herman E.K."/>
            <person name="Klute M.J."/>
            <person name="Nakayama T."/>
            <person name="Obornik M."/>
            <person name="Reyes-Prieto A."/>
            <person name="Armbrust E.V."/>
            <person name="Aves S.J."/>
            <person name="Beiko R.G."/>
            <person name="Coutinho P."/>
            <person name="Dacks J.B."/>
            <person name="Durnford D.G."/>
            <person name="Fast N.M."/>
            <person name="Green B.R."/>
            <person name="Grisdale C."/>
            <person name="Hempe F."/>
            <person name="Henrissat B."/>
            <person name="Hoppner M.P."/>
            <person name="Ishida K.-I."/>
            <person name="Kim E."/>
            <person name="Koreny L."/>
            <person name="Kroth P.G."/>
            <person name="Liu Y."/>
            <person name="Malik S.-B."/>
            <person name="Maier U.G."/>
            <person name="McRose D."/>
            <person name="Mock T."/>
            <person name="Neilson J.A."/>
            <person name="Onodera N.T."/>
            <person name="Poole A.M."/>
            <person name="Pritham E.J."/>
            <person name="Richards T.A."/>
            <person name="Rocap G."/>
            <person name="Roy S.W."/>
            <person name="Sarai C."/>
            <person name="Schaack S."/>
            <person name="Shirato S."/>
            <person name="Slamovits C.H."/>
            <person name="Spencer D.F."/>
            <person name="Suzuki S."/>
            <person name="Worden A.Z."/>
            <person name="Zauner S."/>
            <person name="Barry K."/>
            <person name="Bell C."/>
            <person name="Bharti A.K."/>
            <person name="Crow J.A."/>
            <person name="Grimwood J."/>
            <person name="Kramer R."/>
            <person name="Lindquist E."/>
            <person name="Lucas S."/>
            <person name="Salamov A."/>
            <person name="McFadden G.I."/>
            <person name="Lane C.E."/>
            <person name="Keeling P.J."/>
            <person name="Gray M.W."/>
            <person name="Grigoriev I.V."/>
            <person name="Archibald J.M."/>
        </authorList>
    </citation>
    <scope>NUCLEOTIDE SEQUENCE</scope>
    <source>
        <strain evidence="4">CCMP2712</strain>
    </source>
</reference>
<keyword evidence="1" id="KW-1133">Transmembrane helix</keyword>
<dbReference type="Proteomes" id="UP000011087">
    <property type="component" value="Unassembled WGS sequence"/>
</dbReference>
<evidence type="ECO:0000313" key="2">
    <source>
        <dbReference type="EMBL" id="EKX46805.1"/>
    </source>
</evidence>
<accession>L1JFE9</accession>
<dbReference type="InterPro" id="IPR009030">
    <property type="entry name" value="Growth_fac_rcpt_cys_sf"/>
</dbReference>
<dbReference type="GeneID" id="17303665"/>
<reference evidence="3" key="3">
    <citation type="submission" date="2016-03" db="UniProtKB">
        <authorList>
            <consortium name="EnsemblProtists"/>
        </authorList>
    </citation>
    <scope>IDENTIFICATION</scope>
</reference>
<evidence type="ECO:0000256" key="1">
    <source>
        <dbReference type="SAM" id="Phobius"/>
    </source>
</evidence>
<proteinExistence type="predicted"/>
<dbReference type="OrthoDB" id="4062651at2759"/>
<dbReference type="SMART" id="SM01411">
    <property type="entry name" value="Ephrin_rec_like"/>
    <property type="match status" value="2"/>
</dbReference>
<feature type="transmembrane region" description="Helical" evidence="1">
    <location>
        <begin position="95"/>
        <end position="113"/>
    </location>
</feature>
<dbReference type="EMBL" id="JH992992">
    <property type="protein sequence ID" value="EKX46805.1"/>
    <property type="molecule type" value="Genomic_DNA"/>
</dbReference>
<protein>
    <recommendedName>
        <fullName evidence="5">Tyrosine-protein kinase ephrin type A/B receptor-like domain-containing protein</fullName>
    </recommendedName>
</protein>
<organism evidence="2">
    <name type="scientific">Guillardia theta (strain CCMP2712)</name>
    <name type="common">Cryptophyte</name>
    <dbReference type="NCBI Taxonomy" id="905079"/>
    <lineage>
        <taxon>Eukaryota</taxon>
        <taxon>Cryptophyceae</taxon>
        <taxon>Pyrenomonadales</taxon>
        <taxon>Geminigeraceae</taxon>
        <taxon>Guillardia</taxon>
    </lineage>
</organism>
<name>L1JFE9_GUITC</name>
<dbReference type="RefSeq" id="XP_005833785.1">
    <property type="nucleotide sequence ID" value="XM_005833728.1"/>
</dbReference>
<evidence type="ECO:0000313" key="3">
    <source>
        <dbReference type="EnsemblProtists" id="EKX46805"/>
    </source>
</evidence>
<dbReference type="PaxDb" id="55529-EKX46805"/>
<keyword evidence="1" id="KW-0812">Transmembrane</keyword>
<dbReference type="SUPFAM" id="SSF57184">
    <property type="entry name" value="Growth factor receptor domain"/>
    <property type="match status" value="1"/>
</dbReference>
<keyword evidence="4" id="KW-1185">Reference proteome</keyword>
<feature type="transmembrane region" description="Helical" evidence="1">
    <location>
        <begin position="133"/>
        <end position="162"/>
    </location>
</feature>
<reference evidence="2 4" key="1">
    <citation type="journal article" date="2012" name="Nature">
        <title>Algal genomes reveal evolutionary mosaicism and the fate of nucleomorphs.</title>
        <authorList>
            <consortium name="DOE Joint Genome Institute"/>
            <person name="Curtis B.A."/>
            <person name="Tanifuji G."/>
            <person name="Burki F."/>
            <person name="Gruber A."/>
            <person name="Irimia M."/>
            <person name="Maruyama S."/>
            <person name="Arias M.C."/>
            <person name="Ball S.G."/>
            <person name="Gile G.H."/>
            <person name="Hirakawa Y."/>
            <person name="Hopkins J.F."/>
            <person name="Kuo A."/>
            <person name="Rensing S.A."/>
            <person name="Schmutz J."/>
            <person name="Symeonidi A."/>
            <person name="Elias M."/>
            <person name="Eveleigh R.J."/>
            <person name="Herman E.K."/>
            <person name="Klute M.J."/>
            <person name="Nakayama T."/>
            <person name="Obornik M."/>
            <person name="Reyes-Prieto A."/>
            <person name="Armbrust E.V."/>
            <person name="Aves S.J."/>
            <person name="Beiko R.G."/>
            <person name="Coutinho P."/>
            <person name="Dacks J.B."/>
            <person name="Durnford D.G."/>
            <person name="Fast N.M."/>
            <person name="Green B.R."/>
            <person name="Grisdale C.J."/>
            <person name="Hempel F."/>
            <person name="Henrissat B."/>
            <person name="Hoppner M.P."/>
            <person name="Ishida K."/>
            <person name="Kim E."/>
            <person name="Koreny L."/>
            <person name="Kroth P.G."/>
            <person name="Liu Y."/>
            <person name="Malik S.B."/>
            <person name="Maier U.G."/>
            <person name="McRose D."/>
            <person name="Mock T."/>
            <person name="Neilson J.A."/>
            <person name="Onodera N.T."/>
            <person name="Poole A.M."/>
            <person name="Pritham E.J."/>
            <person name="Richards T.A."/>
            <person name="Rocap G."/>
            <person name="Roy S.W."/>
            <person name="Sarai C."/>
            <person name="Schaack S."/>
            <person name="Shirato S."/>
            <person name="Slamovits C.H."/>
            <person name="Spencer D.F."/>
            <person name="Suzuki S."/>
            <person name="Worden A.Z."/>
            <person name="Zauner S."/>
            <person name="Barry K."/>
            <person name="Bell C."/>
            <person name="Bharti A.K."/>
            <person name="Crow J.A."/>
            <person name="Grimwood J."/>
            <person name="Kramer R."/>
            <person name="Lindquist E."/>
            <person name="Lucas S."/>
            <person name="Salamov A."/>
            <person name="McFadden G.I."/>
            <person name="Lane C.E."/>
            <person name="Keeling P.J."/>
            <person name="Gray M.W."/>
            <person name="Grigoriev I.V."/>
            <person name="Archibald J.M."/>
        </authorList>
    </citation>
    <scope>NUCLEOTIDE SEQUENCE</scope>
    <source>
        <strain evidence="2 4">CCMP2712</strain>
    </source>
</reference>
<evidence type="ECO:0000313" key="4">
    <source>
        <dbReference type="Proteomes" id="UP000011087"/>
    </source>
</evidence>
<gene>
    <name evidence="2" type="ORF">GUITHDRAFT_137817</name>
</gene>
<evidence type="ECO:0008006" key="5">
    <source>
        <dbReference type="Google" id="ProtNLM"/>
    </source>
</evidence>
<dbReference type="EnsemblProtists" id="EKX46805">
    <property type="protein sequence ID" value="EKX46805"/>
    <property type="gene ID" value="GUITHDRAFT_137817"/>
</dbReference>